<proteinExistence type="inferred from homology"/>
<gene>
    <name evidence="3" type="ORF">SAMN04488122_0682</name>
</gene>
<organism evidence="3 4">
    <name type="scientific">Chitinophaga arvensicola</name>
    <dbReference type="NCBI Taxonomy" id="29529"/>
    <lineage>
        <taxon>Bacteria</taxon>
        <taxon>Pseudomonadati</taxon>
        <taxon>Bacteroidota</taxon>
        <taxon>Chitinophagia</taxon>
        <taxon>Chitinophagales</taxon>
        <taxon>Chitinophagaceae</taxon>
        <taxon>Chitinophaga</taxon>
    </lineage>
</organism>
<dbReference type="EMBL" id="FOJG01000001">
    <property type="protein sequence ID" value="SEW11598.1"/>
    <property type="molecule type" value="Genomic_DNA"/>
</dbReference>
<dbReference type="PANTHER" id="PTHR30041:SF8">
    <property type="entry name" value="PROTEIN YFFB"/>
    <property type="match status" value="1"/>
</dbReference>
<name>A0A1I0PBE8_9BACT</name>
<dbReference type="STRING" id="29529.SAMN04488122_0682"/>
<dbReference type="OrthoDB" id="1120494at2"/>
<dbReference type="RefSeq" id="WP_089890574.1">
    <property type="nucleotide sequence ID" value="NZ_FOJG01000001.1"/>
</dbReference>
<protein>
    <submittedName>
        <fullName evidence="3">Arsenate reductase</fullName>
    </submittedName>
</protein>
<dbReference type="PANTHER" id="PTHR30041">
    <property type="entry name" value="ARSENATE REDUCTASE"/>
    <property type="match status" value="1"/>
</dbReference>
<dbReference type="Pfam" id="PF03960">
    <property type="entry name" value="ArsC"/>
    <property type="match status" value="1"/>
</dbReference>
<dbReference type="PROSITE" id="PS51353">
    <property type="entry name" value="ARSC"/>
    <property type="match status" value="1"/>
</dbReference>
<dbReference type="Proteomes" id="UP000199310">
    <property type="component" value="Unassembled WGS sequence"/>
</dbReference>
<keyword evidence="4" id="KW-1185">Reference proteome</keyword>
<dbReference type="InterPro" id="IPR006660">
    <property type="entry name" value="Arsenate_reductase-like"/>
</dbReference>
<comment type="similarity">
    <text evidence="1 2">Belongs to the ArsC family.</text>
</comment>
<accession>A0A1I0PBE8</accession>
<dbReference type="SUPFAM" id="SSF52833">
    <property type="entry name" value="Thioredoxin-like"/>
    <property type="match status" value="1"/>
</dbReference>
<sequence length="109" mass="12580">MNKIYHLSTCGTCKKILEETKAKERGFILQDIKKEKITPEQLDEMKGLSGSYESLFSRRSQQYRPMGLHEKTLTEDDYRSLILQEYSFLKRPVAITGGKIYTGADVKNI</sequence>
<dbReference type="InterPro" id="IPR036249">
    <property type="entry name" value="Thioredoxin-like_sf"/>
</dbReference>
<dbReference type="AlphaFoldDB" id="A0A1I0PBE8"/>
<evidence type="ECO:0000313" key="4">
    <source>
        <dbReference type="Proteomes" id="UP000199310"/>
    </source>
</evidence>
<dbReference type="Gene3D" id="3.40.30.10">
    <property type="entry name" value="Glutaredoxin"/>
    <property type="match status" value="1"/>
</dbReference>
<reference evidence="4" key="1">
    <citation type="submission" date="2016-10" db="EMBL/GenBank/DDBJ databases">
        <authorList>
            <person name="Varghese N."/>
            <person name="Submissions S."/>
        </authorList>
    </citation>
    <scope>NUCLEOTIDE SEQUENCE [LARGE SCALE GENOMIC DNA]</scope>
    <source>
        <strain evidence="4">DSM 3695</strain>
    </source>
</reference>
<evidence type="ECO:0000256" key="1">
    <source>
        <dbReference type="ARBA" id="ARBA00007198"/>
    </source>
</evidence>
<evidence type="ECO:0000256" key="2">
    <source>
        <dbReference type="PROSITE-ProRule" id="PRU01282"/>
    </source>
</evidence>
<evidence type="ECO:0000313" key="3">
    <source>
        <dbReference type="EMBL" id="SEW11598.1"/>
    </source>
</evidence>